<feature type="domain" description="EAL" evidence="2">
    <location>
        <begin position="287"/>
        <end position="532"/>
    </location>
</feature>
<name>A0ABT9NXZ0_9ACTN</name>
<dbReference type="CDD" id="cd01949">
    <property type="entry name" value="GGDEF"/>
    <property type="match status" value="1"/>
</dbReference>
<dbReference type="Gene3D" id="3.30.450.20">
    <property type="entry name" value="PAS domain"/>
    <property type="match status" value="1"/>
</dbReference>
<dbReference type="NCBIfam" id="TIGR00254">
    <property type="entry name" value="GGDEF"/>
    <property type="match status" value="1"/>
</dbReference>
<feature type="domain" description="GGDEF" evidence="3">
    <location>
        <begin position="143"/>
        <end position="278"/>
    </location>
</feature>
<dbReference type="PROSITE" id="PS50887">
    <property type="entry name" value="GGDEF"/>
    <property type="match status" value="1"/>
</dbReference>
<dbReference type="Gene3D" id="3.20.20.450">
    <property type="entry name" value="EAL domain"/>
    <property type="match status" value="1"/>
</dbReference>
<dbReference type="PANTHER" id="PTHR44757:SF2">
    <property type="entry name" value="BIOFILM ARCHITECTURE MAINTENANCE PROTEIN MBAA"/>
    <property type="match status" value="1"/>
</dbReference>
<dbReference type="SUPFAM" id="SSF55785">
    <property type="entry name" value="PYP-like sensor domain (PAS domain)"/>
    <property type="match status" value="1"/>
</dbReference>
<dbReference type="SUPFAM" id="SSF55073">
    <property type="entry name" value="Nucleotide cyclase"/>
    <property type="match status" value="1"/>
</dbReference>
<dbReference type="SMART" id="SM00267">
    <property type="entry name" value="GGDEF"/>
    <property type="match status" value="1"/>
</dbReference>
<dbReference type="PROSITE" id="PS50112">
    <property type="entry name" value="PAS"/>
    <property type="match status" value="1"/>
</dbReference>
<dbReference type="InterPro" id="IPR043128">
    <property type="entry name" value="Rev_trsase/Diguanyl_cyclase"/>
</dbReference>
<dbReference type="SMART" id="SM00052">
    <property type="entry name" value="EAL"/>
    <property type="match status" value="1"/>
</dbReference>
<dbReference type="NCBIfam" id="TIGR00229">
    <property type="entry name" value="sensory_box"/>
    <property type="match status" value="1"/>
</dbReference>
<dbReference type="PANTHER" id="PTHR44757">
    <property type="entry name" value="DIGUANYLATE CYCLASE DGCP"/>
    <property type="match status" value="1"/>
</dbReference>
<dbReference type="RefSeq" id="WP_307238937.1">
    <property type="nucleotide sequence ID" value="NZ_JAUSQZ010000001.1"/>
</dbReference>
<dbReference type="InterPro" id="IPR029787">
    <property type="entry name" value="Nucleotide_cyclase"/>
</dbReference>
<dbReference type="InterPro" id="IPR052155">
    <property type="entry name" value="Biofilm_reg_signaling"/>
</dbReference>
<dbReference type="Gene3D" id="3.30.70.270">
    <property type="match status" value="1"/>
</dbReference>
<dbReference type="Proteomes" id="UP001235712">
    <property type="component" value="Unassembled WGS sequence"/>
</dbReference>
<evidence type="ECO:0000259" key="2">
    <source>
        <dbReference type="PROSITE" id="PS50883"/>
    </source>
</evidence>
<dbReference type="InterPro" id="IPR000160">
    <property type="entry name" value="GGDEF_dom"/>
</dbReference>
<dbReference type="Pfam" id="PF00563">
    <property type="entry name" value="EAL"/>
    <property type="match status" value="1"/>
</dbReference>
<organism evidence="4 5">
    <name type="scientific">Kineosporia succinea</name>
    <dbReference type="NCBI Taxonomy" id="84632"/>
    <lineage>
        <taxon>Bacteria</taxon>
        <taxon>Bacillati</taxon>
        <taxon>Actinomycetota</taxon>
        <taxon>Actinomycetes</taxon>
        <taxon>Kineosporiales</taxon>
        <taxon>Kineosporiaceae</taxon>
        <taxon>Kineosporia</taxon>
    </lineage>
</organism>
<dbReference type="InterPro" id="IPR035919">
    <property type="entry name" value="EAL_sf"/>
</dbReference>
<evidence type="ECO:0000259" key="1">
    <source>
        <dbReference type="PROSITE" id="PS50112"/>
    </source>
</evidence>
<proteinExistence type="predicted"/>
<dbReference type="CDD" id="cd00130">
    <property type="entry name" value="PAS"/>
    <property type="match status" value="1"/>
</dbReference>
<sequence>MISLDRLGAVTHWNEAAERTYGIPAAEAVGRRFTDLVETVYQEGDAALARRQVHVQGRWHGRVRQISRSGAVVEISSTVAALYDQAGGSRGLVAVNRVVEPSSGDTDLTHRATHDSLTGLPNRTVLMEGLDSALHRLRPGSTTKLAVLFCDLDGFKDINDGLGHAVGDQVLVTVAQRLRRRCRSADVVARFGGDEFVVVLAVDEVGDAVAMATRVIEVLDTPIVIGDAEVSPGVSVGITVVDAVPDTDDPVAAVLRDADTAMYHAKGRGRGRYELFDAGLRDDEEERLELATAMRRAVGDGELELVYQSRRTCGDRRVTGVEALLRWRHPELGVLAPDVFLPIAERTGRIVELGDWVLRQALADLADLPDERLTLAVNISARQLVSGRLTRTVTRALSESGVDPARLVLEVTETAFSDDPATAHRVLDELKAVGVVIALDDFGTGWSSLQYVRGLPVDVLKVDRTFVADLPGELTASAVVASVLGLGHGMGLTVVAEGVEDEPTLGLLREMGCDEYQGFIDGEPGSLPDVLN</sequence>
<dbReference type="SUPFAM" id="SSF141868">
    <property type="entry name" value="EAL domain-like"/>
    <property type="match status" value="1"/>
</dbReference>
<evidence type="ECO:0000259" key="3">
    <source>
        <dbReference type="PROSITE" id="PS50887"/>
    </source>
</evidence>
<dbReference type="InterPro" id="IPR035965">
    <property type="entry name" value="PAS-like_dom_sf"/>
</dbReference>
<dbReference type="CDD" id="cd01948">
    <property type="entry name" value="EAL"/>
    <property type="match status" value="1"/>
</dbReference>
<evidence type="ECO:0000313" key="4">
    <source>
        <dbReference type="EMBL" id="MDP9825297.1"/>
    </source>
</evidence>
<dbReference type="Pfam" id="PF00989">
    <property type="entry name" value="PAS"/>
    <property type="match status" value="1"/>
</dbReference>
<gene>
    <name evidence="4" type="ORF">J2S57_001046</name>
</gene>
<keyword evidence="5" id="KW-1185">Reference proteome</keyword>
<dbReference type="Pfam" id="PF00990">
    <property type="entry name" value="GGDEF"/>
    <property type="match status" value="1"/>
</dbReference>
<protein>
    <submittedName>
        <fullName evidence="4">Diguanylate cyclase (GGDEF)-like protein/PAS domain S-box-containing protein</fullName>
    </submittedName>
</protein>
<comment type="caution">
    <text evidence="4">The sequence shown here is derived from an EMBL/GenBank/DDBJ whole genome shotgun (WGS) entry which is preliminary data.</text>
</comment>
<reference evidence="4 5" key="1">
    <citation type="submission" date="2023-07" db="EMBL/GenBank/DDBJ databases">
        <title>Sequencing the genomes of 1000 actinobacteria strains.</title>
        <authorList>
            <person name="Klenk H.-P."/>
        </authorList>
    </citation>
    <scope>NUCLEOTIDE SEQUENCE [LARGE SCALE GENOMIC DNA]</scope>
    <source>
        <strain evidence="4 5">DSM 44388</strain>
    </source>
</reference>
<dbReference type="PROSITE" id="PS50883">
    <property type="entry name" value="EAL"/>
    <property type="match status" value="1"/>
</dbReference>
<dbReference type="InterPro" id="IPR000014">
    <property type="entry name" value="PAS"/>
</dbReference>
<dbReference type="InterPro" id="IPR001633">
    <property type="entry name" value="EAL_dom"/>
</dbReference>
<feature type="domain" description="PAS" evidence="1">
    <location>
        <begin position="1"/>
        <end position="43"/>
    </location>
</feature>
<evidence type="ECO:0000313" key="5">
    <source>
        <dbReference type="Proteomes" id="UP001235712"/>
    </source>
</evidence>
<accession>A0ABT9NXZ0</accession>
<dbReference type="EMBL" id="JAUSQZ010000001">
    <property type="protein sequence ID" value="MDP9825297.1"/>
    <property type="molecule type" value="Genomic_DNA"/>
</dbReference>
<dbReference type="InterPro" id="IPR013767">
    <property type="entry name" value="PAS_fold"/>
</dbReference>